<name>A0ABR0JWK3_9EURO</name>
<reference evidence="1 2" key="1">
    <citation type="submission" date="2023-08" db="EMBL/GenBank/DDBJ databases">
        <title>Black Yeasts Isolated from many extreme environments.</title>
        <authorList>
            <person name="Coleine C."/>
            <person name="Stajich J.E."/>
            <person name="Selbmann L."/>
        </authorList>
    </citation>
    <scope>NUCLEOTIDE SEQUENCE [LARGE SCALE GENOMIC DNA]</scope>
    <source>
        <strain evidence="1 2">CCFEE 5885</strain>
    </source>
</reference>
<dbReference type="Proteomes" id="UP001345013">
    <property type="component" value="Unassembled WGS sequence"/>
</dbReference>
<dbReference type="EMBL" id="JAVRRG010000219">
    <property type="protein sequence ID" value="KAK5077499.1"/>
    <property type="molecule type" value="Genomic_DNA"/>
</dbReference>
<comment type="caution">
    <text evidence="1">The sequence shown here is derived from an EMBL/GenBank/DDBJ whole genome shotgun (WGS) entry which is preliminary data.</text>
</comment>
<proteinExistence type="predicted"/>
<protein>
    <submittedName>
        <fullName evidence="1">Uncharacterized protein</fullName>
    </submittedName>
</protein>
<keyword evidence="2" id="KW-1185">Reference proteome</keyword>
<organism evidence="1 2">
    <name type="scientific">Lithohypha guttulata</name>
    <dbReference type="NCBI Taxonomy" id="1690604"/>
    <lineage>
        <taxon>Eukaryota</taxon>
        <taxon>Fungi</taxon>
        <taxon>Dikarya</taxon>
        <taxon>Ascomycota</taxon>
        <taxon>Pezizomycotina</taxon>
        <taxon>Eurotiomycetes</taxon>
        <taxon>Chaetothyriomycetidae</taxon>
        <taxon>Chaetothyriales</taxon>
        <taxon>Trichomeriaceae</taxon>
        <taxon>Lithohypha</taxon>
    </lineage>
</organism>
<sequence length="197" mass="22821">MSSTFPEDAKRKVTYDLLRKIFEIGQQIDTARTAYMSEYAWRSVFIPFNQAYAMNYTVEQFFSRLESEFDNGIPFPLQMWDHLWDRLITLVADPDPECAAAVSHALSQLIPPAKASLENNYATHIGSWYANLSDKLEEQVDNQSPAEWKTDTQKAWEGLRREAAIHFLYVKFKQTADSARDRQPGIRAPFDQELRAF</sequence>
<evidence type="ECO:0000313" key="2">
    <source>
        <dbReference type="Proteomes" id="UP001345013"/>
    </source>
</evidence>
<gene>
    <name evidence="1" type="ORF">LTR24_009590</name>
</gene>
<evidence type="ECO:0000313" key="1">
    <source>
        <dbReference type="EMBL" id="KAK5077499.1"/>
    </source>
</evidence>
<accession>A0ABR0JWK3</accession>